<sequence>MWFVYSINSLICSLTVMNDGTRKRPEFILVGTPGRGGTPNLVTSGIRRLPDVCVSPDASLSRRRRLPRVFPHFRDQPCFALPRPRLRSVNAFLVAPTRRGVRFRPTTVAGCSSCFAPLERPSWYQVPEPAAPLVMVRIAIATTRSLSLKFEELTLNKYTVSTAYEKSYFTDVQK</sequence>
<dbReference type="AlphaFoldDB" id="A0A8X6GY57"/>
<dbReference type="EMBL" id="BMAO01026928">
    <property type="protein sequence ID" value="GFR13457.1"/>
    <property type="molecule type" value="Genomic_DNA"/>
</dbReference>
<evidence type="ECO:0000313" key="1">
    <source>
        <dbReference type="EMBL" id="GFR13457.1"/>
    </source>
</evidence>
<reference evidence="1" key="1">
    <citation type="submission" date="2020-07" db="EMBL/GenBank/DDBJ databases">
        <title>Multicomponent nature underlies the extraordinary mechanical properties of spider dragline silk.</title>
        <authorList>
            <person name="Kono N."/>
            <person name="Nakamura H."/>
            <person name="Mori M."/>
            <person name="Yoshida Y."/>
            <person name="Ohtoshi R."/>
            <person name="Malay A.D."/>
            <person name="Moran D.A.P."/>
            <person name="Tomita M."/>
            <person name="Numata K."/>
            <person name="Arakawa K."/>
        </authorList>
    </citation>
    <scope>NUCLEOTIDE SEQUENCE</scope>
</reference>
<organism evidence="1 2">
    <name type="scientific">Trichonephila clavata</name>
    <name type="common">Joro spider</name>
    <name type="synonym">Nephila clavata</name>
    <dbReference type="NCBI Taxonomy" id="2740835"/>
    <lineage>
        <taxon>Eukaryota</taxon>
        <taxon>Metazoa</taxon>
        <taxon>Ecdysozoa</taxon>
        <taxon>Arthropoda</taxon>
        <taxon>Chelicerata</taxon>
        <taxon>Arachnida</taxon>
        <taxon>Araneae</taxon>
        <taxon>Araneomorphae</taxon>
        <taxon>Entelegynae</taxon>
        <taxon>Araneoidea</taxon>
        <taxon>Nephilidae</taxon>
        <taxon>Trichonephila</taxon>
    </lineage>
</organism>
<dbReference type="Proteomes" id="UP000887116">
    <property type="component" value="Unassembled WGS sequence"/>
</dbReference>
<name>A0A8X6GY57_TRICU</name>
<evidence type="ECO:0000313" key="2">
    <source>
        <dbReference type="Proteomes" id="UP000887116"/>
    </source>
</evidence>
<accession>A0A8X6GY57</accession>
<proteinExistence type="predicted"/>
<comment type="caution">
    <text evidence="1">The sequence shown here is derived from an EMBL/GenBank/DDBJ whole genome shotgun (WGS) entry which is preliminary data.</text>
</comment>
<keyword evidence="2" id="KW-1185">Reference proteome</keyword>
<gene>
    <name evidence="1" type="ORF">TNCT_149521</name>
</gene>
<protein>
    <submittedName>
        <fullName evidence="1">Uncharacterized protein</fullName>
    </submittedName>
</protein>